<accession>A0ABD2X7R1</accession>
<name>A0ABD2X7R1_9HYME</name>
<dbReference type="PANTHER" id="PTHR20905">
    <property type="entry name" value="N-ACETYLTRANSFERASE-RELATED"/>
    <property type="match status" value="1"/>
</dbReference>
<comment type="caution">
    <text evidence="1">The sequence shown here is derived from an EMBL/GenBank/DDBJ whole genome shotgun (WGS) entry which is preliminary data.</text>
</comment>
<dbReference type="InterPro" id="IPR016181">
    <property type="entry name" value="Acyl_CoA_acyltransferase"/>
</dbReference>
<dbReference type="AlphaFoldDB" id="A0ABD2X7R1"/>
<reference evidence="1 2" key="1">
    <citation type="journal article" date="2024" name="bioRxiv">
        <title>A reference genome for Trichogramma kaykai: A tiny desert-dwelling parasitoid wasp with competing sex-ratio distorters.</title>
        <authorList>
            <person name="Culotta J."/>
            <person name="Lindsey A.R."/>
        </authorList>
    </citation>
    <scope>NUCLEOTIDE SEQUENCE [LARGE SCALE GENOMIC DNA]</scope>
    <source>
        <strain evidence="1 2">KSX58</strain>
    </source>
</reference>
<proteinExistence type="predicted"/>
<dbReference type="Gene3D" id="3.40.630.30">
    <property type="match status" value="1"/>
</dbReference>
<sequence length="248" mass="28670">MAHWKRPEGPLNVWRIVDGYERIEDGSKKPIKFSIQDIPDDESRRQEVLDHFYDYFLEDEPVSKSTKIKQDPDGVADFQSVWNYALDQKVVIGCYKLDTDGKIDKLVGANIVFMVTKDFSKDTKHFKSENFKKIWRLFEDLVSNADVCKIYNVDKYISSISLSVLPKYRGQKLGQYILEARDDLGKKYGFPATSTMFTAAASQRQAERAGFEEKFSKNYADIVDENGKPQFPNITSKCVKIMMKRFAH</sequence>
<evidence type="ECO:0008006" key="3">
    <source>
        <dbReference type="Google" id="ProtNLM"/>
    </source>
</evidence>
<evidence type="ECO:0000313" key="2">
    <source>
        <dbReference type="Proteomes" id="UP001627154"/>
    </source>
</evidence>
<dbReference type="EMBL" id="JBJJXI010000049">
    <property type="protein sequence ID" value="KAL3401015.1"/>
    <property type="molecule type" value="Genomic_DNA"/>
</dbReference>
<dbReference type="Proteomes" id="UP001627154">
    <property type="component" value="Unassembled WGS sequence"/>
</dbReference>
<organism evidence="1 2">
    <name type="scientific">Trichogramma kaykai</name>
    <dbReference type="NCBI Taxonomy" id="54128"/>
    <lineage>
        <taxon>Eukaryota</taxon>
        <taxon>Metazoa</taxon>
        <taxon>Ecdysozoa</taxon>
        <taxon>Arthropoda</taxon>
        <taxon>Hexapoda</taxon>
        <taxon>Insecta</taxon>
        <taxon>Pterygota</taxon>
        <taxon>Neoptera</taxon>
        <taxon>Endopterygota</taxon>
        <taxon>Hymenoptera</taxon>
        <taxon>Apocrita</taxon>
        <taxon>Proctotrupomorpha</taxon>
        <taxon>Chalcidoidea</taxon>
        <taxon>Trichogrammatidae</taxon>
        <taxon>Trichogramma</taxon>
    </lineage>
</organism>
<evidence type="ECO:0000313" key="1">
    <source>
        <dbReference type="EMBL" id="KAL3401015.1"/>
    </source>
</evidence>
<dbReference type="SUPFAM" id="SSF55729">
    <property type="entry name" value="Acyl-CoA N-acyltransferases (Nat)"/>
    <property type="match status" value="1"/>
</dbReference>
<dbReference type="PANTHER" id="PTHR20905:SF32">
    <property type="entry name" value="ARYLALKYLAMINE N-ACETYLTRANSFERASE-LIKE 7, ISOFORM A"/>
    <property type="match status" value="1"/>
</dbReference>
<protein>
    <recommendedName>
        <fullName evidence="3">N-acetyltransferase domain-containing protein</fullName>
    </recommendedName>
</protein>
<keyword evidence="2" id="KW-1185">Reference proteome</keyword>
<gene>
    <name evidence="1" type="ORF">TKK_005663</name>
</gene>